<accession>A0ACB8A144</accession>
<comment type="caution">
    <text evidence="1">The sequence shown here is derived from an EMBL/GenBank/DDBJ whole genome shotgun (WGS) entry which is preliminary data.</text>
</comment>
<name>A0ACB8A144_9AGAM</name>
<sequence length="303" mass="33605">MTAKHNLATEDAAVVKRAKNTTAKVKPSNNVSNGTSDSSTADEENKVAEIAQSGIKESMDIEGRRTDGTMLPDITDYDQIAKYDNLTQGRIQMISTYTNNKAGIYSLPNILPTATWGSYHPIENKNKVICDPATGQPITFWIIGHLTRVQFTYDNAPAKQASLSIALLSEALSRQTSNILAKLSKPTQSTIGKGWAELRAIKWQSTRAGDGGNSEPTLFDAVYDARKKLLPKSKMDFYSPLDLKKKDLVLVEARLTRYNIREDGKWLSRSQFEFTAINILHDAVDTGSEIIEDKSVEIEDLNF</sequence>
<keyword evidence="2" id="KW-1185">Reference proteome</keyword>
<gene>
    <name evidence="1" type="ORF">BJ138DRAFT_1105233</name>
</gene>
<dbReference type="Proteomes" id="UP000790377">
    <property type="component" value="Unassembled WGS sequence"/>
</dbReference>
<organism evidence="1 2">
    <name type="scientific">Hygrophoropsis aurantiaca</name>
    <dbReference type="NCBI Taxonomy" id="72124"/>
    <lineage>
        <taxon>Eukaryota</taxon>
        <taxon>Fungi</taxon>
        <taxon>Dikarya</taxon>
        <taxon>Basidiomycota</taxon>
        <taxon>Agaricomycotina</taxon>
        <taxon>Agaricomycetes</taxon>
        <taxon>Agaricomycetidae</taxon>
        <taxon>Boletales</taxon>
        <taxon>Coniophorineae</taxon>
        <taxon>Hygrophoropsidaceae</taxon>
        <taxon>Hygrophoropsis</taxon>
    </lineage>
</organism>
<proteinExistence type="predicted"/>
<protein>
    <submittedName>
        <fullName evidence="1">Uncharacterized protein</fullName>
    </submittedName>
</protein>
<dbReference type="EMBL" id="MU268033">
    <property type="protein sequence ID" value="KAH7906343.1"/>
    <property type="molecule type" value="Genomic_DNA"/>
</dbReference>
<evidence type="ECO:0000313" key="2">
    <source>
        <dbReference type="Proteomes" id="UP000790377"/>
    </source>
</evidence>
<reference evidence="1" key="1">
    <citation type="journal article" date="2021" name="New Phytol.">
        <title>Evolutionary innovations through gain and loss of genes in the ectomycorrhizal Boletales.</title>
        <authorList>
            <person name="Wu G."/>
            <person name="Miyauchi S."/>
            <person name="Morin E."/>
            <person name="Kuo A."/>
            <person name="Drula E."/>
            <person name="Varga T."/>
            <person name="Kohler A."/>
            <person name="Feng B."/>
            <person name="Cao Y."/>
            <person name="Lipzen A."/>
            <person name="Daum C."/>
            <person name="Hundley H."/>
            <person name="Pangilinan J."/>
            <person name="Johnson J."/>
            <person name="Barry K."/>
            <person name="LaButti K."/>
            <person name="Ng V."/>
            <person name="Ahrendt S."/>
            <person name="Min B."/>
            <person name="Choi I.G."/>
            <person name="Park H."/>
            <person name="Plett J.M."/>
            <person name="Magnuson J."/>
            <person name="Spatafora J.W."/>
            <person name="Nagy L.G."/>
            <person name="Henrissat B."/>
            <person name="Grigoriev I.V."/>
            <person name="Yang Z.L."/>
            <person name="Xu J."/>
            <person name="Martin F.M."/>
        </authorList>
    </citation>
    <scope>NUCLEOTIDE SEQUENCE</scope>
    <source>
        <strain evidence="1">ATCC 28755</strain>
    </source>
</reference>
<evidence type="ECO:0000313" key="1">
    <source>
        <dbReference type="EMBL" id="KAH7906343.1"/>
    </source>
</evidence>